<keyword evidence="1" id="KW-0732">Signal</keyword>
<gene>
    <name evidence="3" type="ORF">IAC06_01770</name>
</gene>
<organism evidence="3 4">
    <name type="scientific">Candidatus Cryptobacteroides intestinavium</name>
    <dbReference type="NCBI Taxonomy" id="2840766"/>
    <lineage>
        <taxon>Bacteria</taxon>
        <taxon>Pseudomonadati</taxon>
        <taxon>Bacteroidota</taxon>
        <taxon>Bacteroidia</taxon>
        <taxon>Bacteroidales</taxon>
        <taxon>Candidatus Cryptobacteroides</taxon>
    </lineage>
</organism>
<reference evidence="3" key="1">
    <citation type="submission" date="2020-10" db="EMBL/GenBank/DDBJ databases">
        <authorList>
            <person name="Gilroy R."/>
        </authorList>
    </citation>
    <scope>NUCLEOTIDE SEQUENCE</scope>
    <source>
        <strain evidence="3">B1-20833</strain>
    </source>
</reference>
<comment type="caution">
    <text evidence="3">The sequence shown here is derived from an EMBL/GenBank/DDBJ whole genome shotgun (WGS) entry which is preliminary data.</text>
</comment>
<dbReference type="EMBL" id="JADIMI010000015">
    <property type="protein sequence ID" value="MBO8451598.1"/>
    <property type="molecule type" value="Genomic_DNA"/>
</dbReference>
<sequence>MRNICAAAVFMLCAVSIYAQDTLKIAEIEISGDSLKFSNEYLDSVDVRKKNVINDYTLVGVQYGMALNQMSWNPRMEQKMQFVPVNFGVMWTRYGKMFGYMPYFGIQAGLFYAREGYRLEEEYNVEGAQEVLMDVVEVPVMAHFHFDFWKMKLMANIGFYGSYRLNIQRMGPSVAPSVAGSFLSTDRRFDYGLKGGAGFGFIFDPVEIHFTAMYKYGFGSIYEPNYYSEYYYRFASVSNFIFSVGVHFQLTKRTGKTSHQLRKEAKEIYLEKRYTE</sequence>
<dbReference type="Proteomes" id="UP000823661">
    <property type="component" value="Unassembled WGS sequence"/>
</dbReference>
<feature type="signal peptide" evidence="1">
    <location>
        <begin position="1"/>
        <end position="19"/>
    </location>
</feature>
<feature type="chain" id="PRO_5039106853" evidence="1">
    <location>
        <begin position="20"/>
        <end position="276"/>
    </location>
</feature>
<evidence type="ECO:0000259" key="2">
    <source>
        <dbReference type="Pfam" id="PF13568"/>
    </source>
</evidence>
<feature type="domain" description="Outer membrane protein beta-barrel" evidence="2">
    <location>
        <begin position="59"/>
        <end position="222"/>
    </location>
</feature>
<name>A0A9D9ER68_9BACT</name>
<accession>A0A9D9ER68</accession>
<evidence type="ECO:0000313" key="3">
    <source>
        <dbReference type="EMBL" id="MBO8451598.1"/>
    </source>
</evidence>
<dbReference type="AlphaFoldDB" id="A0A9D9ER68"/>
<proteinExistence type="predicted"/>
<evidence type="ECO:0000313" key="4">
    <source>
        <dbReference type="Proteomes" id="UP000823661"/>
    </source>
</evidence>
<reference evidence="3" key="2">
    <citation type="journal article" date="2021" name="PeerJ">
        <title>Extensive microbial diversity within the chicken gut microbiome revealed by metagenomics and culture.</title>
        <authorList>
            <person name="Gilroy R."/>
            <person name="Ravi A."/>
            <person name="Getino M."/>
            <person name="Pursley I."/>
            <person name="Horton D.L."/>
            <person name="Alikhan N.F."/>
            <person name="Baker D."/>
            <person name="Gharbi K."/>
            <person name="Hall N."/>
            <person name="Watson M."/>
            <person name="Adriaenssens E.M."/>
            <person name="Foster-Nyarko E."/>
            <person name="Jarju S."/>
            <person name="Secka A."/>
            <person name="Antonio M."/>
            <person name="Oren A."/>
            <person name="Chaudhuri R.R."/>
            <person name="La Ragione R."/>
            <person name="Hildebrand F."/>
            <person name="Pallen M.J."/>
        </authorList>
    </citation>
    <scope>NUCLEOTIDE SEQUENCE</scope>
    <source>
        <strain evidence="3">B1-20833</strain>
    </source>
</reference>
<protein>
    <submittedName>
        <fullName evidence="3">PorT family protein</fullName>
    </submittedName>
</protein>
<dbReference type="Pfam" id="PF13568">
    <property type="entry name" value="OMP_b-brl_2"/>
    <property type="match status" value="1"/>
</dbReference>
<dbReference type="InterPro" id="IPR025665">
    <property type="entry name" value="Beta-barrel_OMP_2"/>
</dbReference>
<evidence type="ECO:0000256" key="1">
    <source>
        <dbReference type="SAM" id="SignalP"/>
    </source>
</evidence>